<keyword evidence="3 6" id="KW-0238">DNA-binding</keyword>
<dbReference type="GO" id="GO:0048476">
    <property type="term" value="C:Holliday junction resolvase complex"/>
    <property type="evidence" value="ECO:0007669"/>
    <property type="project" value="UniProtKB-UniRule"/>
</dbReference>
<dbReference type="Gene3D" id="1.10.8.10">
    <property type="entry name" value="DNA helicase RuvA subunit, C-terminal domain"/>
    <property type="match status" value="1"/>
</dbReference>
<keyword evidence="5 6" id="KW-0234">DNA repair</keyword>
<comment type="caution">
    <text evidence="6">Lacks conserved residue(s) required for the propagation of feature annotation.</text>
</comment>
<dbReference type="SMART" id="SM00278">
    <property type="entry name" value="HhH1"/>
    <property type="match status" value="2"/>
</dbReference>
<name>A0A926EXY7_9FIRM</name>
<dbReference type="AlphaFoldDB" id="A0A926EXY7"/>
<comment type="function">
    <text evidence="6">The RuvA-RuvB-RuvC complex processes Holliday junction (HJ) DNA during genetic recombination and DNA repair, while the RuvA-RuvB complex plays an important role in the rescue of blocked DNA replication forks via replication fork reversal (RFR). RuvA specifically binds to HJ cruciform DNA, conferring on it an open structure. The RuvB hexamer acts as an ATP-dependent pump, pulling dsDNA into and through the RuvAB complex. HJ branch migration allows RuvC to scan DNA until it finds its consensus sequence, where it cleaves and resolves the cruciform DNA.</text>
</comment>
<dbReference type="GO" id="GO:0005524">
    <property type="term" value="F:ATP binding"/>
    <property type="evidence" value="ECO:0007669"/>
    <property type="project" value="InterPro"/>
</dbReference>
<feature type="domain" description="Helix-hairpin-helix DNA-binding motif class 1" evidence="7">
    <location>
        <begin position="79"/>
        <end position="98"/>
    </location>
</feature>
<protein>
    <recommendedName>
        <fullName evidence="6">Holliday junction branch migration complex subunit RuvA</fullName>
    </recommendedName>
</protein>
<keyword evidence="4 6" id="KW-0233">DNA recombination</keyword>
<evidence type="ECO:0000256" key="1">
    <source>
        <dbReference type="ARBA" id="ARBA00022490"/>
    </source>
</evidence>
<dbReference type="GO" id="GO:0009378">
    <property type="term" value="F:four-way junction helicase activity"/>
    <property type="evidence" value="ECO:0007669"/>
    <property type="project" value="InterPro"/>
</dbReference>
<dbReference type="GO" id="GO:0005737">
    <property type="term" value="C:cytoplasm"/>
    <property type="evidence" value="ECO:0007669"/>
    <property type="project" value="UniProtKB-SubCell"/>
</dbReference>
<gene>
    <name evidence="6 8" type="primary">ruvA</name>
    <name evidence="8" type="ORF">H8689_04610</name>
</gene>
<dbReference type="Gene3D" id="2.40.50.140">
    <property type="entry name" value="Nucleic acid-binding proteins"/>
    <property type="match status" value="1"/>
</dbReference>
<dbReference type="InterPro" id="IPR010994">
    <property type="entry name" value="RuvA_2-like"/>
</dbReference>
<dbReference type="GO" id="GO:0009379">
    <property type="term" value="C:Holliday junction helicase complex"/>
    <property type="evidence" value="ECO:0007669"/>
    <property type="project" value="InterPro"/>
</dbReference>
<sequence>MYRSDNVFEFIIGDIVNIKEDYIVIQNSGIGYKVNTSINSMRDLEVGKKNQMLYTQLHVRDDGLFIFGFTTEEEMDMFNLLLRVSKIGPKIGVGILSTLTPNQIKLAILNKDLKTLCKAPGIGKKTAERIVVELKDRIDQTTILVEDARLIEVESNNNSEAVEALISLGYSRYEVEKAIEQCDVNNMDIEDIIREGLKKLSKS</sequence>
<dbReference type="InterPro" id="IPR011114">
    <property type="entry name" value="RuvA_C"/>
</dbReference>
<dbReference type="InterPro" id="IPR012340">
    <property type="entry name" value="NA-bd_OB-fold"/>
</dbReference>
<dbReference type="NCBIfam" id="TIGR00084">
    <property type="entry name" value="ruvA"/>
    <property type="match status" value="1"/>
</dbReference>
<comment type="subcellular location">
    <subcellularLocation>
        <location evidence="6">Cytoplasm</location>
    </subcellularLocation>
</comment>
<evidence type="ECO:0000313" key="9">
    <source>
        <dbReference type="Proteomes" id="UP000601522"/>
    </source>
</evidence>
<dbReference type="InterPro" id="IPR000085">
    <property type="entry name" value="RuvA"/>
</dbReference>
<feature type="region of interest" description="Domain III" evidence="6">
    <location>
        <begin position="155"/>
        <end position="203"/>
    </location>
</feature>
<dbReference type="SUPFAM" id="SSF50249">
    <property type="entry name" value="Nucleic acid-binding proteins"/>
    <property type="match status" value="1"/>
</dbReference>
<evidence type="ECO:0000256" key="5">
    <source>
        <dbReference type="ARBA" id="ARBA00023204"/>
    </source>
</evidence>
<dbReference type="InterPro" id="IPR036267">
    <property type="entry name" value="RuvA_C_sf"/>
</dbReference>
<dbReference type="SUPFAM" id="SSF47781">
    <property type="entry name" value="RuvA domain 2-like"/>
    <property type="match status" value="1"/>
</dbReference>
<evidence type="ECO:0000313" key="8">
    <source>
        <dbReference type="EMBL" id="MBC8590408.1"/>
    </source>
</evidence>
<feature type="region of interest" description="Domain I" evidence="6">
    <location>
        <begin position="7"/>
        <end position="70"/>
    </location>
</feature>
<evidence type="ECO:0000256" key="2">
    <source>
        <dbReference type="ARBA" id="ARBA00022763"/>
    </source>
</evidence>
<dbReference type="SUPFAM" id="SSF46929">
    <property type="entry name" value="DNA helicase RuvA subunit, C-terminal domain"/>
    <property type="match status" value="1"/>
</dbReference>
<proteinExistence type="inferred from homology"/>
<dbReference type="Pfam" id="PF01330">
    <property type="entry name" value="RuvA_N"/>
    <property type="match status" value="1"/>
</dbReference>
<dbReference type="InterPro" id="IPR003583">
    <property type="entry name" value="Hlx-hairpin-Hlx_DNA-bd_motif"/>
</dbReference>
<reference evidence="8 9" key="1">
    <citation type="submission" date="2020-08" db="EMBL/GenBank/DDBJ databases">
        <title>Genome public.</title>
        <authorList>
            <person name="Liu C."/>
            <person name="Sun Q."/>
        </authorList>
    </citation>
    <scope>NUCLEOTIDE SEQUENCE [LARGE SCALE GENOMIC DNA]</scope>
    <source>
        <strain evidence="8 9">NSJ-26</strain>
    </source>
</reference>
<dbReference type="Gene3D" id="1.10.150.20">
    <property type="entry name" value="5' to 3' exonuclease, C-terminal subdomain"/>
    <property type="match status" value="1"/>
</dbReference>
<keyword evidence="9" id="KW-1185">Reference proteome</keyword>
<evidence type="ECO:0000256" key="3">
    <source>
        <dbReference type="ARBA" id="ARBA00023125"/>
    </source>
</evidence>
<dbReference type="InterPro" id="IPR013849">
    <property type="entry name" value="DNA_helicase_Holl-junc_RuvA_I"/>
</dbReference>
<keyword evidence="1 6" id="KW-0963">Cytoplasm</keyword>
<organism evidence="8 9">
    <name type="scientific">Wansuia hejianensis</name>
    <dbReference type="NCBI Taxonomy" id="2763667"/>
    <lineage>
        <taxon>Bacteria</taxon>
        <taxon>Bacillati</taxon>
        <taxon>Bacillota</taxon>
        <taxon>Clostridia</taxon>
        <taxon>Lachnospirales</taxon>
        <taxon>Lachnospiraceae</taxon>
        <taxon>Wansuia</taxon>
    </lineage>
</organism>
<comment type="similarity">
    <text evidence="6">Belongs to the RuvA family.</text>
</comment>
<evidence type="ECO:0000256" key="6">
    <source>
        <dbReference type="HAMAP-Rule" id="MF_00031"/>
    </source>
</evidence>
<dbReference type="HAMAP" id="MF_00031">
    <property type="entry name" value="DNA_HJ_migration_RuvA"/>
    <property type="match status" value="1"/>
</dbReference>
<keyword evidence="2 6" id="KW-0227">DNA damage</keyword>
<dbReference type="GO" id="GO:0000400">
    <property type="term" value="F:four-way junction DNA binding"/>
    <property type="evidence" value="ECO:0007669"/>
    <property type="project" value="UniProtKB-UniRule"/>
</dbReference>
<dbReference type="GO" id="GO:0006281">
    <property type="term" value="P:DNA repair"/>
    <property type="evidence" value="ECO:0007669"/>
    <property type="project" value="UniProtKB-UniRule"/>
</dbReference>
<feature type="domain" description="Helix-hairpin-helix DNA-binding motif class 1" evidence="7">
    <location>
        <begin position="114"/>
        <end position="133"/>
    </location>
</feature>
<accession>A0A926EXY7</accession>
<evidence type="ECO:0000259" key="7">
    <source>
        <dbReference type="SMART" id="SM00278"/>
    </source>
</evidence>
<dbReference type="Pfam" id="PF14520">
    <property type="entry name" value="HHH_5"/>
    <property type="match status" value="1"/>
</dbReference>
<comment type="domain">
    <text evidence="6">Has three domains with a flexible linker between the domains II and III and assumes an 'L' shape. Domain III is highly mobile and contacts RuvB.</text>
</comment>
<comment type="subunit">
    <text evidence="6">Homotetramer. Forms an RuvA(8)-RuvB(12)-Holliday junction (HJ) complex. HJ DNA is sandwiched between 2 RuvA tetramers; dsDNA enters through RuvA and exits via RuvB. An RuvB hexamer assembles on each DNA strand where it exits the tetramer. Each RuvB hexamer is contacted by two RuvA subunits (via domain III) on 2 adjacent RuvB subunits; this complex drives branch migration. In the full resolvosome a probable DNA-RuvA(4)-RuvB(12)-RuvC(2) complex forms which resolves the HJ.</text>
</comment>
<dbReference type="Proteomes" id="UP000601522">
    <property type="component" value="Unassembled WGS sequence"/>
</dbReference>
<dbReference type="GO" id="GO:0006310">
    <property type="term" value="P:DNA recombination"/>
    <property type="evidence" value="ECO:0007669"/>
    <property type="project" value="UniProtKB-UniRule"/>
</dbReference>
<dbReference type="EMBL" id="JACRTK010000002">
    <property type="protein sequence ID" value="MBC8590408.1"/>
    <property type="molecule type" value="Genomic_DNA"/>
</dbReference>
<comment type="caution">
    <text evidence="8">The sequence shown here is derived from an EMBL/GenBank/DDBJ whole genome shotgun (WGS) entry which is preliminary data.</text>
</comment>
<evidence type="ECO:0000256" key="4">
    <source>
        <dbReference type="ARBA" id="ARBA00023172"/>
    </source>
</evidence>
<dbReference type="CDD" id="cd14332">
    <property type="entry name" value="UBA_RuvA_C"/>
    <property type="match status" value="1"/>
</dbReference>
<dbReference type="Pfam" id="PF07499">
    <property type="entry name" value="RuvA_C"/>
    <property type="match status" value="1"/>
</dbReference>